<dbReference type="Proteomes" id="UP000029736">
    <property type="component" value="Unassembled WGS sequence"/>
</dbReference>
<gene>
    <name evidence="2" type="ORF">IX84_00555</name>
</gene>
<evidence type="ECO:0000313" key="2">
    <source>
        <dbReference type="EMBL" id="KGE89836.1"/>
    </source>
</evidence>
<organism evidence="2 3">
    <name type="scientific">Phaeodactylibacter xiamenensis</name>
    <dbReference type="NCBI Taxonomy" id="1524460"/>
    <lineage>
        <taxon>Bacteria</taxon>
        <taxon>Pseudomonadati</taxon>
        <taxon>Bacteroidota</taxon>
        <taxon>Saprospiria</taxon>
        <taxon>Saprospirales</taxon>
        <taxon>Haliscomenobacteraceae</taxon>
        <taxon>Phaeodactylibacter</taxon>
    </lineage>
</organism>
<keyword evidence="1" id="KW-0732">Signal</keyword>
<comment type="caution">
    <text evidence="2">The sequence shown here is derived from an EMBL/GenBank/DDBJ whole genome shotgun (WGS) entry which is preliminary data.</text>
</comment>
<dbReference type="EMBL" id="JPOS01000002">
    <property type="protein sequence ID" value="KGE89836.1"/>
    <property type="molecule type" value="Genomic_DNA"/>
</dbReference>
<feature type="chain" id="PRO_5001940110" description="Outer membrane protein beta-barrel domain-containing protein" evidence="1">
    <location>
        <begin position="21"/>
        <end position="391"/>
    </location>
</feature>
<accession>A0A098SCE3</accession>
<dbReference type="OrthoDB" id="921445at2"/>
<evidence type="ECO:0008006" key="4">
    <source>
        <dbReference type="Google" id="ProtNLM"/>
    </source>
</evidence>
<feature type="signal peptide" evidence="1">
    <location>
        <begin position="1"/>
        <end position="20"/>
    </location>
</feature>
<dbReference type="AlphaFoldDB" id="A0A098SCE3"/>
<evidence type="ECO:0000313" key="3">
    <source>
        <dbReference type="Proteomes" id="UP000029736"/>
    </source>
</evidence>
<evidence type="ECO:0000256" key="1">
    <source>
        <dbReference type="SAM" id="SignalP"/>
    </source>
</evidence>
<reference evidence="2 3" key="1">
    <citation type="journal article" date="2014" name="Int. J. Syst. Evol. Microbiol.">
        <title>Phaeodactylibacter xiamenensis gen. nov., sp. nov., a member of the family Saprospiraceae isolated from the marine alga Phaeodactylum tricornutum.</title>
        <authorList>
            <person name="Chen Z.Jr."/>
            <person name="Lei X."/>
            <person name="Lai Q."/>
            <person name="Li Y."/>
            <person name="Zhang B."/>
            <person name="Zhang J."/>
            <person name="Zhang H."/>
            <person name="Yang L."/>
            <person name="Zheng W."/>
            <person name="Tian Y."/>
            <person name="Yu Z."/>
            <person name="Xu H.Jr."/>
            <person name="Zheng T."/>
        </authorList>
    </citation>
    <scope>NUCLEOTIDE SEQUENCE [LARGE SCALE GENOMIC DNA]</scope>
    <source>
        <strain evidence="2 3">KD52</strain>
    </source>
</reference>
<dbReference type="RefSeq" id="WP_044215637.1">
    <property type="nucleotide sequence ID" value="NZ_JBKAGJ010000014.1"/>
</dbReference>
<sequence>MARPLLLFALLAVLSGTLSAQLTTYYPAKVWLKNGDRLTGEIEKPDWEKGTERLLYRSSSDPEPQFLNTADINKVVLTEDKLERRYLSRSVQRLYLPDTMPVGDTLLYVQDTLLLQAVVEGTLGFYYHETPGGRPYYFLEKDEVFTQLVEHNYQRVGSGRRIRMKHDRWKEQLQTAMSDCRPARTKIDNINFADETIKRLFVQYNECGGRKRLDYELEYKKMTLRPGVLLGSAFTRLSTRDRIFRDVGTGGFTPRIGGSLLILPFRGDGRSGFLIEALYAPFRTTDDFDNFEADVDYLQLNLGVRNSGIATVFGSIFAGFSISRQIGTPVRLNLTERVLQPTQIGMFGGFSVSGEKVEVSLCYELDDIGLFSPNAPFFYVSSLSLMTGYRF</sequence>
<protein>
    <recommendedName>
        <fullName evidence="4">Outer membrane protein beta-barrel domain-containing protein</fullName>
    </recommendedName>
</protein>
<name>A0A098SCE3_9BACT</name>
<proteinExistence type="predicted"/>
<keyword evidence="3" id="KW-1185">Reference proteome</keyword>